<reference evidence="2" key="1">
    <citation type="journal article" date="2014" name="Int. J. Syst. Evol. Microbiol.">
        <title>Complete genome sequence of Corynebacterium casei LMG S-19264T (=DSM 44701T), isolated from a smear-ripened cheese.</title>
        <authorList>
            <consortium name="US DOE Joint Genome Institute (JGI-PGF)"/>
            <person name="Walter F."/>
            <person name="Albersmeier A."/>
            <person name="Kalinowski J."/>
            <person name="Ruckert C."/>
        </authorList>
    </citation>
    <scope>NUCLEOTIDE SEQUENCE</scope>
    <source>
        <strain evidence="2">NBRC 112290</strain>
    </source>
</reference>
<keyword evidence="3" id="KW-1185">Reference proteome</keyword>
<evidence type="ECO:0000313" key="3">
    <source>
        <dbReference type="Proteomes" id="UP001157161"/>
    </source>
</evidence>
<feature type="compositionally biased region" description="Basic and acidic residues" evidence="1">
    <location>
        <begin position="1"/>
        <end position="15"/>
    </location>
</feature>
<protein>
    <submittedName>
        <fullName evidence="2">Uncharacterized protein</fullName>
    </submittedName>
</protein>
<feature type="compositionally biased region" description="Basic residues" evidence="1">
    <location>
        <begin position="16"/>
        <end position="26"/>
    </location>
</feature>
<proteinExistence type="predicted"/>
<name>A0AA37UMW7_9MICO</name>
<accession>A0AA37UMW7</accession>
<dbReference type="AlphaFoldDB" id="A0AA37UMW7"/>
<evidence type="ECO:0000313" key="2">
    <source>
        <dbReference type="EMBL" id="GMA30143.1"/>
    </source>
</evidence>
<feature type="compositionally biased region" description="Basic residues" evidence="1">
    <location>
        <begin position="113"/>
        <end position="124"/>
    </location>
</feature>
<dbReference type="EMBL" id="BSUM01000001">
    <property type="protein sequence ID" value="GMA30143.1"/>
    <property type="molecule type" value="Genomic_DNA"/>
</dbReference>
<feature type="region of interest" description="Disordered" evidence="1">
    <location>
        <begin position="1"/>
        <end position="131"/>
    </location>
</feature>
<organism evidence="2 3">
    <name type="scientific">Litorihabitans aurantiacus</name>
    <dbReference type="NCBI Taxonomy" id="1930061"/>
    <lineage>
        <taxon>Bacteria</taxon>
        <taxon>Bacillati</taxon>
        <taxon>Actinomycetota</taxon>
        <taxon>Actinomycetes</taxon>
        <taxon>Micrococcales</taxon>
        <taxon>Beutenbergiaceae</taxon>
        <taxon>Litorihabitans</taxon>
    </lineage>
</organism>
<evidence type="ECO:0000256" key="1">
    <source>
        <dbReference type="SAM" id="MobiDB-lite"/>
    </source>
</evidence>
<sequence length="131" mass="14077">MRTQARDARPDARVAHDRRHPAHSRRAQFVLLQHPRSSKNCARRELRGSAGSAGGASDPADTGGAGNASDGGGRRLRRRRCKPPPTPFAQGLAGARRQHRPASAPPGVTTARRQSRPAAARHTRSRENGCV</sequence>
<comment type="caution">
    <text evidence="2">The sequence shown here is derived from an EMBL/GenBank/DDBJ whole genome shotgun (WGS) entry which is preliminary data.</text>
</comment>
<dbReference type="Proteomes" id="UP001157161">
    <property type="component" value="Unassembled WGS sequence"/>
</dbReference>
<gene>
    <name evidence="2" type="ORF">GCM10025875_01350</name>
</gene>
<reference evidence="2" key="2">
    <citation type="submission" date="2023-02" db="EMBL/GenBank/DDBJ databases">
        <authorList>
            <person name="Sun Q."/>
            <person name="Mori K."/>
        </authorList>
    </citation>
    <scope>NUCLEOTIDE SEQUENCE</scope>
    <source>
        <strain evidence="2">NBRC 112290</strain>
    </source>
</reference>